<dbReference type="GO" id="GO:0016405">
    <property type="term" value="F:CoA-ligase activity"/>
    <property type="evidence" value="ECO:0007669"/>
    <property type="project" value="TreeGrafter"/>
</dbReference>
<feature type="domain" description="AMP-binding enzyme C-terminal" evidence="2">
    <location>
        <begin position="466"/>
        <end position="555"/>
    </location>
</feature>
<dbReference type="OrthoDB" id="6509636at2759"/>
<organism evidence="3 4">
    <name type="scientific">Sphaerobolus stellatus (strain SS14)</name>
    <dbReference type="NCBI Taxonomy" id="990650"/>
    <lineage>
        <taxon>Eukaryota</taxon>
        <taxon>Fungi</taxon>
        <taxon>Dikarya</taxon>
        <taxon>Basidiomycota</taxon>
        <taxon>Agaricomycotina</taxon>
        <taxon>Agaricomycetes</taxon>
        <taxon>Phallomycetidae</taxon>
        <taxon>Geastrales</taxon>
        <taxon>Sphaerobolaceae</taxon>
        <taxon>Sphaerobolus</taxon>
    </lineage>
</organism>
<sequence length="578" mass="64058">MIFYGDSLPAPPDNLTIPQFILDTQYPSQPIRQAHHPWLIEDATGRSYGLQEIRARVQGLASSLKTKFDIQEDDVVCLFSPNHIDYGVVIWATHRLGAIITAANPTFGVEELVYQLKTTRAKVIISHPTSRDVAVEAARLSSIPESHIVYLPQTGAAPLEPYLDDLISEGLQSKPSYVERKLNPGEAKTKLAFYSFSSGTTGKPKAVAIPHYALISNVLQMSKFEGVTDPAYQATVPREQQRFRPGDVAIGVLPFFHIYGLVLKLHWILFSAMSIVVIPKFNYENMLKSIVRHKITHLLLVPPQIVLFCKHPATKNYDLSGLRWVMVGAAPLSSELTLQFQKLVPQAEVNQGYGMTETCTTTTMTPLSQRLGTPGSVGHFLPGVRAKIVKSDGSLAGYDQEGELVVTGPQMTLGYANNAQATKETFVDGWVRTGDEVLVRRNGDIFVVDRLKEIFKVRGFQVAPAELEGHLLDHPDVGDAGVIGVPEEFSGEVAMAFIVLNADAQTRVANDKTGHEKERIREAIIKFVKDSKVQYKWLAGGVEFVDIIPKNPSGKILRRFLREQAKELKVQRETKAKL</sequence>
<gene>
    <name evidence="3" type="ORF">M422DRAFT_210302</name>
</gene>
<dbReference type="HOGENOM" id="CLU_000022_59_2_1"/>
<evidence type="ECO:0000313" key="3">
    <source>
        <dbReference type="EMBL" id="KIJ39426.1"/>
    </source>
</evidence>
<evidence type="ECO:0000313" key="4">
    <source>
        <dbReference type="Proteomes" id="UP000054279"/>
    </source>
</evidence>
<dbReference type="PANTHER" id="PTHR24096:SF422">
    <property type="entry name" value="BCDNA.GH02901"/>
    <property type="match status" value="1"/>
</dbReference>
<protein>
    <recommendedName>
        <fullName evidence="5">4-coumarate--CoA ligase</fullName>
    </recommendedName>
</protein>
<dbReference type="CDD" id="cd05911">
    <property type="entry name" value="Firefly_Luc_like"/>
    <property type="match status" value="1"/>
</dbReference>
<dbReference type="EMBL" id="KN837152">
    <property type="protein sequence ID" value="KIJ39426.1"/>
    <property type="molecule type" value="Genomic_DNA"/>
</dbReference>
<accession>A0A0C9VNV4</accession>
<dbReference type="InterPro" id="IPR045851">
    <property type="entry name" value="AMP-bd_C_sf"/>
</dbReference>
<keyword evidence="4" id="KW-1185">Reference proteome</keyword>
<dbReference type="PROSITE" id="PS00455">
    <property type="entry name" value="AMP_BINDING"/>
    <property type="match status" value="1"/>
</dbReference>
<dbReference type="AlphaFoldDB" id="A0A0C9VNV4"/>
<dbReference type="InterPro" id="IPR000873">
    <property type="entry name" value="AMP-dep_synth/lig_dom"/>
</dbReference>
<dbReference type="InterPro" id="IPR042099">
    <property type="entry name" value="ANL_N_sf"/>
</dbReference>
<evidence type="ECO:0008006" key="5">
    <source>
        <dbReference type="Google" id="ProtNLM"/>
    </source>
</evidence>
<reference evidence="3 4" key="1">
    <citation type="submission" date="2014-06" db="EMBL/GenBank/DDBJ databases">
        <title>Evolutionary Origins and Diversification of the Mycorrhizal Mutualists.</title>
        <authorList>
            <consortium name="DOE Joint Genome Institute"/>
            <consortium name="Mycorrhizal Genomics Consortium"/>
            <person name="Kohler A."/>
            <person name="Kuo A."/>
            <person name="Nagy L.G."/>
            <person name="Floudas D."/>
            <person name="Copeland A."/>
            <person name="Barry K.W."/>
            <person name="Cichocki N."/>
            <person name="Veneault-Fourrey C."/>
            <person name="LaButti K."/>
            <person name="Lindquist E.A."/>
            <person name="Lipzen A."/>
            <person name="Lundell T."/>
            <person name="Morin E."/>
            <person name="Murat C."/>
            <person name="Riley R."/>
            <person name="Ohm R."/>
            <person name="Sun H."/>
            <person name="Tunlid A."/>
            <person name="Henrissat B."/>
            <person name="Grigoriev I.V."/>
            <person name="Hibbett D.S."/>
            <person name="Martin F."/>
        </authorList>
    </citation>
    <scope>NUCLEOTIDE SEQUENCE [LARGE SCALE GENOMIC DNA]</scope>
    <source>
        <strain evidence="3 4">SS14</strain>
    </source>
</reference>
<dbReference type="Gene3D" id="3.30.300.30">
    <property type="match status" value="1"/>
</dbReference>
<dbReference type="SUPFAM" id="SSF56801">
    <property type="entry name" value="Acetyl-CoA synthetase-like"/>
    <property type="match status" value="1"/>
</dbReference>
<evidence type="ECO:0000259" key="2">
    <source>
        <dbReference type="Pfam" id="PF13193"/>
    </source>
</evidence>
<dbReference type="Pfam" id="PF00501">
    <property type="entry name" value="AMP-binding"/>
    <property type="match status" value="1"/>
</dbReference>
<dbReference type="Pfam" id="PF13193">
    <property type="entry name" value="AMP-binding_C"/>
    <property type="match status" value="1"/>
</dbReference>
<dbReference type="PANTHER" id="PTHR24096">
    <property type="entry name" value="LONG-CHAIN-FATTY-ACID--COA LIGASE"/>
    <property type="match status" value="1"/>
</dbReference>
<name>A0A0C9VNV4_SPHS4</name>
<evidence type="ECO:0000259" key="1">
    <source>
        <dbReference type="Pfam" id="PF00501"/>
    </source>
</evidence>
<dbReference type="InterPro" id="IPR025110">
    <property type="entry name" value="AMP-bd_C"/>
</dbReference>
<dbReference type="Proteomes" id="UP000054279">
    <property type="component" value="Unassembled WGS sequence"/>
</dbReference>
<dbReference type="InterPro" id="IPR020845">
    <property type="entry name" value="AMP-binding_CS"/>
</dbReference>
<dbReference type="Gene3D" id="3.40.50.12780">
    <property type="entry name" value="N-terminal domain of ligase-like"/>
    <property type="match status" value="1"/>
</dbReference>
<proteinExistence type="predicted"/>
<feature type="domain" description="AMP-dependent synthetase/ligase" evidence="1">
    <location>
        <begin position="35"/>
        <end position="415"/>
    </location>
</feature>